<evidence type="ECO:0000313" key="6">
    <source>
        <dbReference type="Proteomes" id="UP001359559"/>
    </source>
</evidence>
<dbReference type="Proteomes" id="UP001359559">
    <property type="component" value="Unassembled WGS sequence"/>
</dbReference>
<dbReference type="GO" id="GO:0008289">
    <property type="term" value="F:lipid binding"/>
    <property type="evidence" value="ECO:0007669"/>
    <property type="project" value="InterPro"/>
</dbReference>
<comment type="similarity">
    <text evidence="1">Belongs to the plant LTP family.</text>
</comment>
<gene>
    <name evidence="5" type="ORF">RJT34_12988</name>
</gene>
<keyword evidence="2" id="KW-1015">Disulfide bond</keyword>
<dbReference type="EMBL" id="JAYKXN010000003">
    <property type="protein sequence ID" value="KAK7302108.1"/>
    <property type="molecule type" value="Genomic_DNA"/>
</dbReference>
<evidence type="ECO:0000256" key="2">
    <source>
        <dbReference type="ARBA" id="ARBA00023157"/>
    </source>
</evidence>
<keyword evidence="3" id="KW-0732">Signal</keyword>
<dbReference type="PRINTS" id="PR00382">
    <property type="entry name" value="LIPIDTRNSFER"/>
</dbReference>
<name>A0AAN9JN79_CLITE</name>
<evidence type="ECO:0000313" key="5">
    <source>
        <dbReference type="EMBL" id="KAK7302108.1"/>
    </source>
</evidence>
<keyword evidence="6" id="KW-1185">Reference proteome</keyword>
<dbReference type="Gene3D" id="1.10.110.10">
    <property type="entry name" value="Plant lipid-transfer and hydrophobic proteins"/>
    <property type="match status" value="1"/>
</dbReference>
<protein>
    <recommendedName>
        <fullName evidence="4">Bifunctional inhibitor/plant lipid transfer protein/seed storage helical domain-containing protein</fullName>
    </recommendedName>
</protein>
<evidence type="ECO:0000259" key="4">
    <source>
        <dbReference type="Pfam" id="PF00234"/>
    </source>
</evidence>
<dbReference type="SUPFAM" id="SSF47699">
    <property type="entry name" value="Bifunctional inhibitor/lipid-transfer protein/seed storage 2S albumin"/>
    <property type="match status" value="1"/>
</dbReference>
<dbReference type="PANTHER" id="PTHR33076">
    <property type="entry name" value="NON-SPECIFIC LIPID-TRANSFER PROTEIN 2-RELATED"/>
    <property type="match status" value="1"/>
</dbReference>
<comment type="caution">
    <text evidence="5">The sequence shown here is derived from an EMBL/GenBank/DDBJ whole genome shotgun (WGS) entry which is preliminary data.</text>
</comment>
<feature type="domain" description="Bifunctional inhibitor/plant lipid transfer protein/seed storage helical" evidence="4">
    <location>
        <begin position="29"/>
        <end position="113"/>
    </location>
</feature>
<proteinExistence type="inferred from homology"/>
<dbReference type="InterPro" id="IPR000528">
    <property type="entry name" value="Plant_nsLTP"/>
</dbReference>
<dbReference type="InterPro" id="IPR016140">
    <property type="entry name" value="Bifunc_inhib/LTP/seed_store"/>
</dbReference>
<dbReference type="CDD" id="cd01960">
    <property type="entry name" value="nsLTP1"/>
    <property type="match status" value="1"/>
</dbReference>
<sequence>MAVTKVTLVASLMACMLMAYPYAEQTLTCDQVTIWLTPCIPYGVMGGNVSSLCCQGIYSLNAAYKNGDDRRGACQCIQDRAAYIPGLDYNRINEIPGKCGTKCPYKVYPTTNCSNKEQKACDASWSGYDLYDLLAGSAEKIIVRKINK</sequence>
<accession>A0AAN9JN79</accession>
<feature type="chain" id="PRO_5043009544" description="Bifunctional inhibitor/plant lipid transfer protein/seed storage helical domain-containing protein" evidence="3">
    <location>
        <begin position="24"/>
        <end position="148"/>
    </location>
</feature>
<dbReference type="Pfam" id="PF00234">
    <property type="entry name" value="Tryp_alpha_amyl"/>
    <property type="match status" value="1"/>
</dbReference>
<dbReference type="GO" id="GO:0006869">
    <property type="term" value="P:lipid transport"/>
    <property type="evidence" value="ECO:0007669"/>
    <property type="project" value="InterPro"/>
</dbReference>
<reference evidence="5 6" key="1">
    <citation type="submission" date="2024-01" db="EMBL/GenBank/DDBJ databases">
        <title>The genomes of 5 underutilized Papilionoideae crops provide insights into root nodulation and disease resistance.</title>
        <authorList>
            <person name="Yuan L."/>
        </authorList>
    </citation>
    <scope>NUCLEOTIDE SEQUENCE [LARGE SCALE GENOMIC DNA]</scope>
    <source>
        <strain evidence="5">LY-2023</strain>
        <tissue evidence="5">Leaf</tissue>
    </source>
</reference>
<dbReference type="AlphaFoldDB" id="A0AAN9JN79"/>
<organism evidence="5 6">
    <name type="scientific">Clitoria ternatea</name>
    <name type="common">Butterfly pea</name>
    <dbReference type="NCBI Taxonomy" id="43366"/>
    <lineage>
        <taxon>Eukaryota</taxon>
        <taxon>Viridiplantae</taxon>
        <taxon>Streptophyta</taxon>
        <taxon>Embryophyta</taxon>
        <taxon>Tracheophyta</taxon>
        <taxon>Spermatophyta</taxon>
        <taxon>Magnoliopsida</taxon>
        <taxon>eudicotyledons</taxon>
        <taxon>Gunneridae</taxon>
        <taxon>Pentapetalae</taxon>
        <taxon>rosids</taxon>
        <taxon>fabids</taxon>
        <taxon>Fabales</taxon>
        <taxon>Fabaceae</taxon>
        <taxon>Papilionoideae</taxon>
        <taxon>50 kb inversion clade</taxon>
        <taxon>NPAAA clade</taxon>
        <taxon>indigoferoid/millettioid clade</taxon>
        <taxon>Phaseoleae</taxon>
        <taxon>Clitoria</taxon>
    </lineage>
</organism>
<dbReference type="InterPro" id="IPR036312">
    <property type="entry name" value="Bifun_inhib/LTP/seed_sf"/>
</dbReference>
<evidence type="ECO:0000256" key="1">
    <source>
        <dbReference type="ARBA" id="ARBA00009748"/>
    </source>
</evidence>
<feature type="signal peptide" evidence="3">
    <location>
        <begin position="1"/>
        <end position="23"/>
    </location>
</feature>
<evidence type="ECO:0000256" key="3">
    <source>
        <dbReference type="SAM" id="SignalP"/>
    </source>
</evidence>